<evidence type="ECO:0000313" key="2">
    <source>
        <dbReference type="EMBL" id="KAJ9595102.1"/>
    </source>
</evidence>
<feature type="compositionally biased region" description="Polar residues" evidence="1">
    <location>
        <begin position="300"/>
        <end position="319"/>
    </location>
</feature>
<evidence type="ECO:0000313" key="3">
    <source>
        <dbReference type="Proteomes" id="UP001233999"/>
    </source>
</evidence>
<feature type="compositionally biased region" description="Polar residues" evidence="1">
    <location>
        <begin position="382"/>
        <end position="406"/>
    </location>
</feature>
<feature type="compositionally biased region" description="Polar residues" evidence="1">
    <location>
        <begin position="777"/>
        <end position="803"/>
    </location>
</feature>
<feature type="non-terminal residue" evidence="2">
    <location>
        <position position="1"/>
    </location>
</feature>
<feature type="region of interest" description="Disordered" evidence="1">
    <location>
        <begin position="772"/>
        <end position="803"/>
    </location>
</feature>
<protein>
    <submittedName>
        <fullName evidence="2">Uncharacterized protein</fullName>
    </submittedName>
</protein>
<feature type="region of interest" description="Disordered" evidence="1">
    <location>
        <begin position="645"/>
        <end position="669"/>
    </location>
</feature>
<organism evidence="2 3">
    <name type="scientific">Diploptera punctata</name>
    <name type="common">Pacific beetle cockroach</name>
    <dbReference type="NCBI Taxonomy" id="6984"/>
    <lineage>
        <taxon>Eukaryota</taxon>
        <taxon>Metazoa</taxon>
        <taxon>Ecdysozoa</taxon>
        <taxon>Arthropoda</taxon>
        <taxon>Hexapoda</taxon>
        <taxon>Insecta</taxon>
        <taxon>Pterygota</taxon>
        <taxon>Neoptera</taxon>
        <taxon>Polyneoptera</taxon>
        <taxon>Dictyoptera</taxon>
        <taxon>Blattodea</taxon>
        <taxon>Blaberoidea</taxon>
        <taxon>Blaberidae</taxon>
        <taxon>Diplopterinae</taxon>
        <taxon>Diploptera</taxon>
    </lineage>
</organism>
<feature type="region of interest" description="Disordered" evidence="1">
    <location>
        <begin position="83"/>
        <end position="579"/>
    </location>
</feature>
<feature type="compositionally biased region" description="Polar residues" evidence="1">
    <location>
        <begin position="232"/>
        <end position="242"/>
    </location>
</feature>
<feature type="compositionally biased region" description="Basic and acidic residues" evidence="1">
    <location>
        <begin position="126"/>
        <end position="137"/>
    </location>
</feature>
<feature type="compositionally biased region" description="Basic and acidic residues" evidence="1">
    <location>
        <begin position="407"/>
        <end position="436"/>
    </location>
</feature>
<feature type="region of interest" description="Disordered" evidence="1">
    <location>
        <begin position="1"/>
        <end position="40"/>
    </location>
</feature>
<dbReference type="EMBL" id="JASPKZ010002692">
    <property type="protein sequence ID" value="KAJ9595102.1"/>
    <property type="molecule type" value="Genomic_DNA"/>
</dbReference>
<feature type="compositionally biased region" description="Low complexity" evidence="1">
    <location>
        <begin position="522"/>
        <end position="537"/>
    </location>
</feature>
<feature type="compositionally biased region" description="Basic and acidic residues" evidence="1">
    <location>
        <begin position="1"/>
        <end position="13"/>
    </location>
</feature>
<feature type="compositionally biased region" description="Polar residues" evidence="1">
    <location>
        <begin position="207"/>
        <end position="221"/>
    </location>
</feature>
<feature type="compositionally biased region" description="Polar residues" evidence="1">
    <location>
        <begin position="538"/>
        <end position="579"/>
    </location>
</feature>
<feature type="compositionally biased region" description="Polar residues" evidence="1">
    <location>
        <begin position="330"/>
        <end position="350"/>
    </location>
</feature>
<gene>
    <name evidence="2" type="ORF">L9F63_013577</name>
</gene>
<feature type="compositionally biased region" description="Polar residues" evidence="1">
    <location>
        <begin position="139"/>
        <end position="155"/>
    </location>
</feature>
<keyword evidence="3" id="KW-1185">Reference proteome</keyword>
<sequence>EEGRSDEGERGMGTDRGMSRKQVPANPGLPHRRYSVPETVMRKYTLTKQRSESGESGVATVPTITPRRTLAITAEVALVWAIDPSKNPRPKKSPVSSETELLTRSTLDTVSEEINDSIKGKASGDTLDRISSLREDLSPVQNSGNISYKSKTSSALEEVHKNLQGTPDSVEPIRHDYLSQTPAEESSIPQLNEQNPPGPSSSERGEVTSSQTINLASTESRPPSIPEKQEESTPSEPKSISLTEGPGVDDEIKSPSRIGLESADLHSSAKHELSSSEILDANLTENISQLVSEKEEDIVTTETIEPQTSGKSELSSSETLDVESTERKSQLSVSKEGQQNLGNASESTEPQSSKKDDLSSSQSHEVESSENNIVGRLIPPSTADSTENQSTIQDELLSTQTITTESVESRSHSVSNKDKKLSSRSNSRKDMSEKGRQRNKALKTRSSSFVISPLDTENTMEPKSSSRDELSSSQTMGIESTESRLSTNLNKESQERASSSPAAEMSFTPTECCVSTPDPERSQSMSSSSDRASESCSITPLGQTSESSASGTSPERPSVTLRSSPEQPSSDHTFSTQDATLSIKSESVILGRPVSVLARRSDSSKHPQVSDSEHSIGHIQFMDENVDNESHPLLNIIGTTSFDSNQLEKSQSTDSNSQQTGDSGHATEPDCKLGEEFCSTSKLNDCSSKANNPLSEPIPFLQAATNTESIKCRHHSRAWEIIIQPTTLNNSTDCPRNGSCGLEMESKGNKLAILPSKQQDGTRTYLLIRPNGPVGQIGSSRSQPMPANHDIQNTQASYQPNKI</sequence>
<proteinExistence type="predicted"/>
<dbReference type="Proteomes" id="UP001233999">
    <property type="component" value="Unassembled WGS sequence"/>
</dbReference>
<name>A0AAD8A9W1_DIPPU</name>
<feature type="compositionally biased region" description="Polar residues" evidence="1">
    <location>
        <begin position="444"/>
        <end position="463"/>
    </location>
</feature>
<reference evidence="2" key="2">
    <citation type="submission" date="2023-05" db="EMBL/GenBank/DDBJ databases">
        <authorList>
            <person name="Fouks B."/>
        </authorList>
    </citation>
    <scope>NUCLEOTIDE SEQUENCE</scope>
    <source>
        <strain evidence="2">Stay&amp;Tobe</strain>
        <tissue evidence="2">Testes</tissue>
    </source>
</reference>
<feature type="compositionally biased region" description="Basic and acidic residues" evidence="1">
    <location>
        <begin position="263"/>
        <end position="274"/>
    </location>
</feature>
<comment type="caution">
    <text evidence="2">The sequence shown here is derived from an EMBL/GenBank/DDBJ whole genome shotgun (WGS) entry which is preliminary data.</text>
</comment>
<reference evidence="2" key="1">
    <citation type="journal article" date="2023" name="IScience">
        <title>Live-bearing cockroach genome reveals convergent evolutionary mechanisms linked to viviparity in insects and beyond.</title>
        <authorList>
            <person name="Fouks B."/>
            <person name="Harrison M.C."/>
            <person name="Mikhailova A.A."/>
            <person name="Marchal E."/>
            <person name="English S."/>
            <person name="Carruthers M."/>
            <person name="Jennings E.C."/>
            <person name="Chiamaka E.L."/>
            <person name="Frigard R.A."/>
            <person name="Pippel M."/>
            <person name="Attardo G.M."/>
            <person name="Benoit J.B."/>
            <person name="Bornberg-Bauer E."/>
            <person name="Tobe S.S."/>
        </authorList>
    </citation>
    <scope>NUCLEOTIDE SEQUENCE</scope>
    <source>
        <strain evidence="2">Stay&amp;Tobe</strain>
    </source>
</reference>
<feature type="compositionally biased region" description="Polar residues" evidence="1">
    <location>
        <begin position="471"/>
        <end position="501"/>
    </location>
</feature>
<feature type="compositionally biased region" description="Polar residues" evidence="1">
    <location>
        <begin position="645"/>
        <end position="662"/>
    </location>
</feature>
<dbReference type="AlphaFoldDB" id="A0AAD8A9W1"/>
<evidence type="ECO:0000256" key="1">
    <source>
        <dbReference type="SAM" id="MobiDB-lite"/>
    </source>
</evidence>
<feature type="compositionally biased region" description="Polar residues" evidence="1">
    <location>
        <begin position="94"/>
        <end position="109"/>
    </location>
</feature>
<accession>A0AAD8A9W1</accession>
<feature type="compositionally biased region" description="Polar residues" evidence="1">
    <location>
        <begin position="178"/>
        <end position="195"/>
    </location>
</feature>